<reference evidence="1" key="1">
    <citation type="submission" date="2023-03" db="EMBL/GenBank/DDBJ databases">
        <title>Chromosome-level genomes of two armyworms, Mythimna separata and Mythimna loreyi, provide insights into the biosynthesis and reception of sex pheromones.</title>
        <authorList>
            <person name="Zhao H."/>
        </authorList>
    </citation>
    <scope>NUCLEOTIDE SEQUENCE</scope>
    <source>
        <strain evidence="1">BeijingLab</strain>
    </source>
</reference>
<protein>
    <submittedName>
        <fullName evidence="1">Uncharacterized protein</fullName>
    </submittedName>
</protein>
<dbReference type="EMBL" id="CM056795">
    <property type="protein sequence ID" value="KAJ8720484.1"/>
    <property type="molecule type" value="Genomic_DNA"/>
</dbReference>
<name>A0ACC2QN71_9NEOP</name>
<proteinExistence type="predicted"/>
<evidence type="ECO:0000313" key="1">
    <source>
        <dbReference type="EMBL" id="KAJ8720484.1"/>
    </source>
</evidence>
<keyword evidence="2" id="KW-1185">Reference proteome</keyword>
<organism evidence="1 2">
    <name type="scientific">Mythimna loreyi</name>
    <dbReference type="NCBI Taxonomy" id="667449"/>
    <lineage>
        <taxon>Eukaryota</taxon>
        <taxon>Metazoa</taxon>
        <taxon>Ecdysozoa</taxon>
        <taxon>Arthropoda</taxon>
        <taxon>Hexapoda</taxon>
        <taxon>Insecta</taxon>
        <taxon>Pterygota</taxon>
        <taxon>Neoptera</taxon>
        <taxon>Endopterygota</taxon>
        <taxon>Lepidoptera</taxon>
        <taxon>Glossata</taxon>
        <taxon>Ditrysia</taxon>
        <taxon>Noctuoidea</taxon>
        <taxon>Noctuidae</taxon>
        <taxon>Noctuinae</taxon>
        <taxon>Hadenini</taxon>
        <taxon>Mythimna</taxon>
    </lineage>
</organism>
<accession>A0ACC2QN71</accession>
<gene>
    <name evidence="1" type="ORF">PYW08_005949</name>
</gene>
<dbReference type="Proteomes" id="UP001231649">
    <property type="component" value="Chromosome 19"/>
</dbReference>
<comment type="caution">
    <text evidence="1">The sequence shown here is derived from an EMBL/GenBank/DDBJ whole genome shotgun (WGS) entry which is preliminary data.</text>
</comment>
<sequence length="593" mass="64194">MFAKPYKLKSNNTLKNSEKKHLAQRIQDEFPSTTEEKVKDIVSVKSNCICMKLVLHSGDMVNVYSVDGLPMVIETGEGLIPTVCALWKVPSLVPVLAIHSPVLPKVQGGAPVYLPGVVIPSGGIGFPMFQRGTLIGLCTQENAAVCIIGRAAMSSADMLLRAAGVCLETIQVFGDQLCKDNKFSKIERPKLGPAGYSQGDITIDLTSQVSQMNIQPPVREEWPSLGKRPPPAQPAPVQAPPHNEPKVIAEEAPGEPEVAEADVDDSVLTEDSQIEEYDIPTDMDGLLRWCLLTFLKLDAKNTELPLKTNLLYRNHLIALCPPDRTLEVKKSSYKKLGKFLEAMQQEGLLEVREIDKGVDAVTAVSLQHDALRAHVVPAALRAVLRAPAPAPADTDYVPPQVREMYCITANVAEVFAPLKKGTALTSGEVRATLTEYVKSRGLDAGRGAVTLDAALAKLTGKPVQDSVKWDVLMSAVQSKMTPSTEMRFADGSVKLSKTKLEPVRMQVATRSGNKKVTLVSNLEQFGFSLPALSHVCQTGVAASCGVTRAPGAKADQLMVQGDQTYFIAKLLIEKYGLPKKFVEGADKALNKKK</sequence>
<evidence type="ECO:0000313" key="2">
    <source>
        <dbReference type="Proteomes" id="UP001231649"/>
    </source>
</evidence>